<evidence type="ECO:0000256" key="2">
    <source>
        <dbReference type="ARBA" id="ARBA00013274"/>
    </source>
</evidence>
<dbReference type="GO" id="GO:0046475">
    <property type="term" value="P:glycerophospholipid catabolic process"/>
    <property type="evidence" value="ECO:0007669"/>
    <property type="project" value="TreeGrafter"/>
</dbReference>
<dbReference type="GO" id="GO:0005783">
    <property type="term" value="C:endoplasmic reticulum"/>
    <property type="evidence" value="ECO:0007669"/>
    <property type="project" value="TreeGrafter"/>
</dbReference>
<comment type="catalytic activity">
    <reaction evidence="8 10">
        <text>a 1-acyl-sn-glycero-3-phosphocholine + H2O = sn-glycerol 3-phosphocholine + a fatty acid + H(+)</text>
        <dbReference type="Rhea" id="RHEA:15177"/>
        <dbReference type="ChEBI" id="CHEBI:15377"/>
        <dbReference type="ChEBI" id="CHEBI:15378"/>
        <dbReference type="ChEBI" id="CHEBI:16870"/>
        <dbReference type="ChEBI" id="CHEBI:28868"/>
        <dbReference type="ChEBI" id="CHEBI:58168"/>
        <dbReference type="EC" id="3.1.1.5"/>
    </reaction>
</comment>
<evidence type="ECO:0000256" key="1">
    <source>
        <dbReference type="ARBA" id="ARBA00008780"/>
    </source>
</evidence>
<keyword evidence="4 9" id="KW-0378">Hydrolase</keyword>
<dbReference type="GeneID" id="80890483"/>
<comment type="caution">
    <text evidence="13">The sequence shown here is derived from an EMBL/GenBank/DDBJ whole genome shotgun (WGS) entry which is preliminary data.</text>
</comment>
<comment type="similarity">
    <text evidence="1 10">Belongs to the lysophospholipase family.</text>
</comment>
<feature type="domain" description="PLA2c" evidence="12">
    <location>
        <begin position="69"/>
        <end position="624"/>
    </location>
</feature>
<accession>A0A9W8Q472</accession>
<gene>
    <name evidence="13" type="ORF">LMH87_003324</name>
</gene>
<dbReference type="RefSeq" id="XP_056048112.1">
    <property type="nucleotide sequence ID" value="XM_056204687.1"/>
</dbReference>
<evidence type="ECO:0000256" key="5">
    <source>
        <dbReference type="ARBA" id="ARBA00022963"/>
    </source>
</evidence>
<dbReference type="GO" id="GO:0004622">
    <property type="term" value="F:phosphatidylcholine lysophospholipase activity"/>
    <property type="evidence" value="ECO:0007669"/>
    <property type="project" value="UniProtKB-EC"/>
</dbReference>
<protein>
    <recommendedName>
        <fullName evidence="2 10">Lysophospholipase</fullName>
        <ecNumber evidence="2 10">3.1.1.5</ecNumber>
    </recommendedName>
</protein>
<dbReference type="Pfam" id="PF01735">
    <property type="entry name" value="PLA2_B"/>
    <property type="match status" value="1"/>
</dbReference>
<name>A0A9W8Q472_AKAMU</name>
<dbReference type="EMBL" id="JAJHUN010000011">
    <property type="protein sequence ID" value="KAJ4144442.1"/>
    <property type="molecule type" value="Genomic_DNA"/>
</dbReference>
<dbReference type="SMART" id="SM00022">
    <property type="entry name" value="PLAc"/>
    <property type="match status" value="1"/>
</dbReference>
<evidence type="ECO:0000256" key="3">
    <source>
        <dbReference type="ARBA" id="ARBA00022729"/>
    </source>
</evidence>
<keyword evidence="7" id="KW-0325">Glycoprotein</keyword>
<keyword evidence="3 10" id="KW-0732">Signal</keyword>
<keyword evidence="5 9" id="KW-0442">Lipid degradation</keyword>
<dbReference type="InterPro" id="IPR002642">
    <property type="entry name" value="LysoPLipase_cat_dom"/>
</dbReference>
<feature type="region of interest" description="Disordered" evidence="11">
    <location>
        <begin position="63"/>
        <end position="87"/>
    </location>
</feature>
<dbReference type="Proteomes" id="UP001144673">
    <property type="component" value="Chromosome 2"/>
</dbReference>
<evidence type="ECO:0000256" key="10">
    <source>
        <dbReference type="RuleBase" id="RU362103"/>
    </source>
</evidence>
<feature type="signal peptide" evidence="10">
    <location>
        <begin position="1"/>
        <end position="20"/>
    </location>
</feature>
<evidence type="ECO:0000256" key="11">
    <source>
        <dbReference type="SAM" id="MobiDB-lite"/>
    </source>
</evidence>
<evidence type="ECO:0000313" key="14">
    <source>
        <dbReference type="Proteomes" id="UP001144673"/>
    </source>
</evidence>
<dbReference type="KEGG" id="amus:LMH87_003324"/>
<sequence length="672" mass="72165">MKHLALLLAAASACVSQANANSPHIARVERAEPLDLSDPSSQIDTPDAGAIVNRAINAAPSGYVPSSSACPDPPPKIRSGSSLGPDEKAWIPERRKETIPHMRRLLKRLVITGFDSEAYLGNATHNSTKLPNIGIAISGGGYRAMIGGAGAIAAWDDRSAGSEEKGNLGGLLQSATYISGLSGGDWLVGSLFVNNFTSVQSAVDAPLIWQLENSIFKGPDQYSVRGYYTDVFNEVEGKSKASFNVSASDYWGRMLAYQMVNASNGGPGYTWSSIANDSDFSTGKAPMPVLLANGRSSEKTVITAINSTIYEFTPWELGSSDPTLSGWVPLRYVGTSFKDGDVTDQDSCVTGFDNAGFVMGTTSSVYTQSISYLKDNNKKYLPGDVPDFAIKTAAKLISALSDSSSYDIAEWSPNPFRGFRPSTNRNANHSRLNLVDGSEDAQNIPFHPHLLPDRAVDVVFAYDSSSDTEFGWPDGSALVASYERAQQAALQDISPFPPVPDKNTMRNLGFNARPTFFGCNATNLTTHGSGSGSVAPLVVWLPNHPYVYNGNLTTFTWTVKDGERAAIIDNGWAVATQLNATRDTEWPACVACAILARSFYRTNATVPRQCAKCFDRYCWKGNTNTSTPNGPFDPTYYGKPIIVKDSAGLARASYATTQLLVTILSVAAMLAI</sequence>
<dbReference type="PANTHER" id="PTHR10728:SF33">
    <property type="entry name" value="LYSOPHOSPHOLIPASE 1-RELATED"/>
    <property type="match status" value="1"/>
</dbReference>
<keyword evidence="6 9" id="KW-0443">Lipid metabolism</keyword>
<evidence type="ECO:0000256" key="7">
    <source>
        <dbReference type="ARBA" id="ARBA00023180"/>
    </source>
</evidence>
<evidence type="ECO:0000256" key="4">
    <source>
        <dbReference type="ARBA" id="ARBA00022801"/>
    </source>
</evidence>
<evidence type="ECO:0000259" key="12">
    <source>
        <dbReference type="PROSITE" id="PS51210"/>
    </source>
</evidence>
<organism evidence="13 14">
    <name type="scientific">Akanthomyces muscarius</name>
    <name type="common">Entomopathogenic fungus</name>
    <name type="synonym">Lecanicillium muscarium</name>
    <dbReference type="NCBI Taxonomy" id="2231603"/>
    <lineage>
        <taxon>Eukaryota</taxon>
        <taxon>Fungi</taxon>
        <taxon>Dikarya</taxon>
        <taxon>Ascomycota</taxon>
        <taxon>Pezizomycotina</taxon>
        <taxon>Sordariomycetes</taxon>
        <taxon>Hypocreomycetidae</taxon>
        <taxon>Hypocreales</taxon>
        <taxon>Cordycipitaceae</taxon>
        <taxon>Akanthomyces</taxon>
    </lineage>
</organism>
<evidence type="ECO:0000313" key="13">
    <source>
        <dbReference type="EMBL" id="KAJ4144442.1"/>
    </source>
</evidence>
<feature type="chain" id="PRO_5041020826" description="Lysophospholipase" evidence="10">
    <location>
        <begin position="21"/>
        <end position="672"/>
    </location>
</feature>
<evidence type="ECO:0000256" key="9">
    <source>
        <dbReference type="PROSITE-ProRule" id="PRU00555"/>
    </source>
</evidence>
<dbReference type="PROSITE" id="PS51210">
    <property type="entry name" value="PLA2C"/>
    <property type="match status" value="1"/>
</dbReference>
<dbReference type="GO" id="GO:0005829">
    <property type="term" value="C:cytosol"/>
    <property type="evidence" value="ECO:0007669"/>
    <property type="project" value="TreeGrafter"/>
</dbReference>
<evidence type="ECO:0000256" key="8">
    <source>
        <dbReference type="ARBA" id="ARBA00049531"/>
    </source>
</evidence>
<dbReference type="EC" id="3.1.1.5" evidence="2 10"/>
<dbReference type="Gene3D" id="3.40.1090.10">
    <property type="entry name" value="Cytosolic phospholipase A2 catalytic domain"/>
    <property type="match status" value="1"/>
</dbReference>
<dbReference type="PANTHER" id="PTHR10728">
    <property type="entry name" value="CYTOSOLIC PHOSPHOLIPASE A2"/>
    <property type="match status" value="1"/>
</dbReference>
<dbReference type="AlphaFoldDB" id="A0A9W8Q472"/>
<dbReference type="SUPFAM" id="SSF52151">
    <property type="entry name" value="FabD/lysophospholipase-like"/>
    <property type="match status" value="1"/>
</dbReference>
<reference evidence="13" key="1">
    <citation type="journal article" date="2023" name="Access Microbiol">
        <title>De-novo genome assembly for Akanthomyces muscarius, a biocontrol agent of insect agricultural pests.</title>
        <authorList>
            <person name="Erdos Z."/>
            <person name="Studholme D.J."/>
            <person name="Raymond B."/>
            <person name="Sharma M."/>
        </authorList>
    </citation>
    <scope>NUCLEOTIDE SEQUENCE</scope>
    <source>
        <strain evidence="13">Ve6</strain>
    </source>
</reference>
<proteinExistence type="inferred from homology"/>
<dbReference type="InterPro" id="IPR016035">
    <property type="entry name" value="Acyl_Trfase/lysoPLipase"/>
</dbReference>
<keyword evidence="14" id="KW-1185">Reference proteome</keyword>
<evidence type="ECO:0000256" key="6">
    <source>
        <dbReference type="ARBA" id="ARBA00023098"/>
    </source>
</evidence>
<dbReference type="GO" id="GO:0004623">
    <property type="term" value="F:phospholipase A2 activity"/>
    <property type="evidence" value="ECO:0007669"/>
    <property type="project" value="TreeGrafter"/>
</dbReference>
<dbReference type="FunFam" id="3.40.1090.10:FF:000010">
    <property type="entry name" value="Lysophospholipase"/>
    <property type="match status" value="1"/>
</dbReference>